<comment type="caution">
    <text evidence="1">The sequence shown here is derived from an EMBL/GenBank/DDBJ whole genome shotgun (WGS) entry which is preliminary data.</text>
</comment>
<reference evidence="1 2" key="1">
    <citation type="submission" date="2020-08" db="EMBL/GenBank/DDBJ databases">
        <title>Genomic Encyclopedia of Type Strains, Phase IV (KMG-V): Genome sequencing to study the core and pangenomes of soil and plant-associated prokaryotes.</title>
        <authorList>
            <person name="Whitman W."/>
        </authorList>
    </citation>
    <scope>NUCLEOTIDE SEQUENCE [LARGE SCALE GENOMIC DNA]</scope>
    <source>
        <strain evidence="1 2">SEMIA 402</strain>
    </source>
</reference>
<evidence type="ECO:0000313" key="1">
    <source>
        <dbReference type="EMBL" id="MBB4277617.1"/>
    </source>
</evidence>
<dbReference type="Proteomes" id="UP000533641">
    <property type="component" value="Unassembled WGS sequence"/>
</dbReference>
<dbReference type="EMBL" id="JACIGM010000014">
    <property type="protein sequence ID" value="MBB4277617.1"/>
    <property type="molecule type" value="Genomic_DNA"/>
</dbReference>
<sequence>MSLEPEALGHGGVACGLVKPLFGPRDAERAILLEAGRLSGFRFERSIKLSIIFSDLGQRMRAACLHNQAGSMPRRAGGKGMPLKNHDVLFAQLRQVIGKACPGNAAPNDNNFMGPNGRLSGANGSIVNHVLPRCRRNIAERLIRRAGAGPEFVGIICPSV</sequence>
<protein>
    <submittedName>
        <fullName evidence="1">Uncharacterized protein</fullName>
    </submittedName>
</protein>
<accession>A0A7W6RS67</accession>
<name>A0A7W6RS67_9HYPH</name>
<organism evidence="1 2">
    <name type="scientific">Rhizobium mongolense</name>
    <dbReference type="NCBI Taxonomy" id="57676"/>
    <lineage>
        <taxon>Bacteria</taxon>
        <taxon>Pseudomonadati</taxon>
        <taxon>Pseudomonadota</taxon>
        <taxon>Alphaproteobacteria</taxon>
        <taxon>Hyphomicrobiales</taxon>
        <taxon>Rhizobiaceae</taxon>
        <taxon>Rhizobium/Agrobacterium group</taxon>
        <taxon>Rhizobium</taxon>
    </lineage>
</organism>
<dbReference type="AlphaFoldDB" id="A0A7W6RS67"/>
<evidence type="ECO:0000313" key="2">
    <source>
        <dbReference type="Proteomes" id="UP000533641"/>
    </source>
</evidence>
<gene>
    <name evidence="1" type="ORF">GGE12_005426</name>
</gene>
<proteinExistence type="predicted"/>